<evidence type="ECO:0000313" key="2">
    <source>
        <dbReference type="Proteomes" id="UP001596067"/>
    </source>
</evidence>
<dbReference type="EMBL" id="JBHSOD010000062">
    <property type="protein sequence ID" value="MFC5889724.1"/>
    <property type="molecule type" value="Genomic_DNA"/>
</dbReference>
<keyword evidence="2" id="KW-1185">Reference proteome</keyword>
<name>A0ABW1F780_9ACTN</name>
<sequence>MTQKNPPKAICPLHNKYTTKNPGACPLGPQTTIQDHLLALLEREAGQPVDLTRRWWPHRPTRRALRSLARQMHLSPRTLRRHARGSRWPAGAYVRAVVDCWVRDAFCLERLVEADVYNARIDARAARRRAAATIRGMAEAQAREEALRRRLEG</sequence>
<reference evidence="2" key="1">
    <citation type="journal article" date="2019" name="Int. J. Syst. Evol. Microbiol.">
        <title>The Global Catalogue of Microorganisms (GCM) 10K type strain sequencing project: providing services to taxonomists for standard genome sequencing and annotation.</title>
        <authorList>
            <consortium name="The Broad Institute Genomics Platform"/>
            <consortium name="The Broad Institute Genome Sequencing Center for Infectious Disease"/>
            <person name="Wu L."/>
            <person name="Ma J."/>
        </authorList>
    </citation>
    <scope>NUCLEOTIDE SEQUENCE [LARGE SCALE GENOMIC DNA]</scope>
    <source>
        <strain evidence="2">CGMCC 4.1469</strain>
    </source>
</reference>
<protein>
    <submittedName>
        <fullName evidence="1">Uncharacterized protein</fullName>
    </submittedName>
</protein>
<gene>
    <name evidence="1" type="ORF">ACFP0N_32630</name>
</gene>
<proteinExistence type="predicted"/>
<dbReference type="RefSeq" id="WP_345327675.1">
    <property type="nucleotide sequence ID" value="NZ_BAAAVH010000010.1"/>
</dbReference>
<organism evidence="1 2">
    <name type="scientific">Kitasatospora aburaviensis</name>
    <dbReference type="NCBI Taxonomy" id="67265"/>
    <lineage>
        <taxon>Bacteria</taxon>
        <taxon>Bacillati</taxon>
        <taxon>Actinomycetota</taxon>
        <taxon>Actinomycetes</taxon>
        <taxon>Kitasatosporales</taxon>
        <taxon>Streptomycetaceae</taxon>
        <taxon>Kitasatospora</taxon>
    </lineage>
</organism>
<evidence type="ECO:0000313" key="1">
    <source>
        <dbReference type="EMBL" id="MFC5889724.1"/>
    </source>
</evidence>
<comment type="caution">
    <text evidence="1">The sequence shown here is derived from an EMBL/GenBank/DDBJ whole genome shotgun (WGS) entry which is preliminary data.</text>
</comment>
<accession>A0ABW1F780</accession>
<dbReference type="Proteomes" id="UP001596067">
    <property type="component" value="Unassembled WGS sequence"/>
</dbReference>